<dbReference type="Gene3D" id="1.10.238.230">
    <property type="match status" value="1"/>
</dbReference>
<protein>
    <submittedName>
        <fullName evidence="2">Uncharacterized protein</fullName>
    </submittedName>
</protein>
<evidence type="ECO:0000313" key="2">
    <source>
        <dbReference type="WBParaSite" id="PEQ_0001109701-mRNA-1"/>
    </source>
</evidence>
<proteinExistence type="predicted"/>
<name>A0A914RY51_PAREQ</name>
<sequence length="97" mass="10880">MMRLGSDEVDNAAIEVTSDVEQLCSMFEKLQIASDGSPIIENEKPEERTPIKNETNITIELFYYPAGKPVSSEENNEALRKAGEIFEQNGNKVSIMR</sequence>
<organism evidence="1 2">
    <name type="scientific">Parascaris equorum</name>
    <name type="common">Equine roundworm</name>
    <dbReference type="NCBI Taxonomy" id="6256"/>
    <lineage>
        <taxon>Eukaryota</taxon>
        <taxon>Metazoa</taxon>
        <taxon>Ecdysozoa</taxon>
        <taxon>Nematoda</taxon>
        <taxon>Chromadorea</taxon>
        <taxon>Rhabditida</taxon>
        <taxon>Spirurina</taxon>
        <taxon>Ascaridomorpha</taxon>
        <taxon>Ascaridoidea</taxon>
        <taxon>Ascarididae</taxon>
        <taxon>Parascaris</taxon>
    </lineage>
</organism>
<dbReference type="Proteomes" id="UP000887564">
    <property type="component" value="Unplaced"/>
</dbReference>
<reference evidence="2" key="1">
    <citation type="submission" date="2022-11" db="UniProtKB">
        <authorList>
            <consortium name="WormBaseParasite"/>
        </authorList>
    </citation>
    <scope>IDENTIFICATION</scope>
</reference>
<keyword evidence="1" id="KW-1185">Reference proteome</keyword>
<dbReference type="AlphaFoldDB" id="A0A914RY51"/>
<evidence type="ECO:0000313" key="1">
    <source>
        <dbReference type="Proteomes" id="UP000887564"/>
    </source>
</evidence>
<dbReference type="WBParaSite" id="PEQ_0001109701-mRNA-1">
    <property type="protein sequence ID" value="PEQ_0001109701-mRNA-1"/>
    <property type="gene ID" value="PEQ_0001109701"/>
</dbReference>
<accession>A0A914RY51</accession>